<dbReference type="SUPFAM" id="SSF50621">
    <property type="entry name" value="Alanine racemase C-terminal domain-like"/>
    <property type="match status" value="1"/>
</dbReference>
<evidence type="ECO:0000256" key="1">
    <source>
        <dbReference type="ARBA" id="ARBA00001933"/>
    </source>
</evidence>
<keyword evidence="2 3" id="KW-0663">Pyridoxal phosphate</keyword>
<dbReference type="GO" id="GO:0006596">
    <property type="term" value="P:polyamine biosynthetic process"/>
    <property type="evidence" value="ECO:0007669"/>
    <property type="project" value="InterPro"/>
</dbReference>
<feature type="domain" description="Orn/DAP/Arg decarboxylase 2 N-terminal" evidence="4">
    <location>
        <begin position="34"/>
        <end position="280"/>
    </location>
</feature>
<organism evidence="5 6">
    <name type="scientific">Luteimonas gilva</name>
    <dbReference type="NCBI Taxonomy" id="2572684"/>
    <lineage>
        <taxon>Bacteria</taxon>
        <taxon>Pseudomonadati</taxon>
        <taxon>Pseudomonadota</taxon>
        <taxon>Gammaproteobacteria</taxon>
        <taxon>Lysobacterales</taxon>
        <taxon>Lysobacteraceae</taxon>
        <taxon>Luteimonas</taxon>
    </lineage>
</organism>
<proteinExistence type="predicted"/>
<dbReference type="RefSeq" id="WP_137265951.1">
    <property type="nucleotide sequence ID" value="NZ_SZUA01000001.1"/>
</dbReference>
<dbReference type="InterPro" id="IPR022657">
    <property type="entry name" value="De-COase2_CS"/>
</dbReference>
<dbReference type="InterPro" id="IPR009006">
    <property type="entry name" value="Ala_racemase/Decarboxylase_C"/>
</dbReference>
<dbReference type="Gene3D" id="3.20.20.10">
    <property type="entry name" value="Alanine racemase"/>
    <property type="match status" value="1"/>
</dbReference>
<dbReference type="EMBL" id="SZUA01000001">
    <property type="protein sequence ID" value="TKR33745.1"/>
    <property type="molecule type" value="Genomic_DNA"/>
</dbReference>
<dbReference type="GO" id="GO:0009089">
    <property type="term" value="P:lysine biosynthetic process via diaminopimelate"/>
    <property type="evidence" value="ECO:0007669"/>
    <property type="project" value="TreeGrafter"/>
</dbReference>
<accession>A0A4U5JVV4</accession>
<protein>
    <submittedName>
        <fullName evidence="5">Pyridoxal-dependent decarboxylase, pyridoxal binding domain protein</fullName>
    </submittedName>
</protein>
<gene>
    <name evidence="5" type="ORF">FCE95_05550</name>
</gene>
<dbReference type="Pfam" id="PF02784">
    <property type="entry name" value="Orn_Arg_deC_N"/>
    <property type="match status" value="1"/>
</dbReference>
<dbReference type="SUPFAM" id="SSF51419">
    <property type="entry name" value="PLP-binding barrel"/>
    <property type="match status" value="1"/>
</dbReference>
<dbReference type="Proteomes" id="UP000308707">
    <property type="component" value="Unassembled WGS sequence"/>
</dbReference>
<evidence type="ECO:0000313" key="6">
    <source>
        <dbReference type="Proteomes" id="UP000308707"/>
    </source>
</evidence>
<dbReference type="OrthoDB" id="9802241at2"/>
<feature type="modified residue" description="N6-(pyridoxal phosphate)lysine" evidence="3">
    <location>
        <position position="57"/>
    </location>
</feature>
<sequence length="590" mass="63768">MKESASLESWSGAIDLRALRRRFPAPTYVLDERRLRDNLNAWAGVVGDAGNVCYPVKANPSPVVLELLAGWGARAECASGAEIRLARLAGFPSDKILYGTPAPDLVAACELFAQGGTVIADSIEFLRKLDEHLPCGPRSERGRVLLRVNPSKPIAYQDKKDWQDLTAHAEQTGKFGVPAEEVVEALSLCRRIRVSGLHTHVGTQMDHVEPYVATMSRLTELAEDIGRRTRHRVEILDLGGGLGIPFTPHDRFPSIEALGRAIRPGFAHGTSYWVEPGHALIGDAVGLLAGIVAKKCVRGRRWAIADVGTDQLAKITLLKWWHQVRGPNGAPLPMEGDGSLGGPLCFSGDILLPHTDVSSLEVGDPIFIQHTGAYCAALGNGFNGRSYGGMALRRCDGEIVAAANAEKEVTQAPLSTHVWGASKKDWKAPESIDLARVDRLSSAALRTGMKDDRYEFSSAARLSESSFAFEVDVDSGIPFVTMPLLVRIAGDASIIAGLIALAQDEKRFPIWGCNLRLDMPENLPCQAKLCLRIDLSAVANRRNECEKRVMARFAVDGTKVSGAFDLKFEMAPADLAEEAEGAAMPEAAEA</sequence>
<dbReference type="InterPro" id="IPR029066">
    <property type="entry name" value="PLP-binding_barrel"/>
</dbReference>
<dbReference type="PROSITE" id="PS00879">
    <property type="entry name" value="ODR_DC_2_2"/>
    <property type="match status" value="1"/>
</dbReference>
<evidence type="ECO:0000313" key="5">
    <source>
        <dbReference type="EMBL" id="TKR33745.1"/>
    </source>
</evidence>
<comment type="caution">
    <text evidence="5">The sequence shown here is derived from an EMBL/GenBank/DDBJ whole genome shotgun (WGS) entry which is preliminary data.</text>
</comment>
<evidence type="ECO:0000259" key="4">
    <source>
        <dbReference type="Pfam" id="PF02784"/>
    </source>
</evidence>
<feature type="active site" description="Proton donor" evidence="3">
    <location>
        <position position="345"/>
    </location>
</feature>
<keyword evidence="6" id="KW-1185">Reference proteome</keyword>
<dbReference type="InterPro" id="IPR002433">
    <property type="entry name" value="Orn_de-COase"/>
</dbReference>
<dbReference type="InterPro" id="IPR022644">
    <property type="entry name" value="De-COase2_N"/>
</dbReference>
<comment type="cofactor">
    <cofactor evidence="1 3">
        <name>pyridoxal 5'-phosphate</name>
        <dbReference type="ChEBI" id="CHEBI:597326"/>
    </cofactor>
</comment>
<dbReference type="PRINTS" id="PR01179">
    <property type="entry name" value="ODADCRBXLASE"/>
</dbReference>
<name>A0A4U5JVV4_9GAMM</name>
<dbReference type="GO" id="GO:0008836">
    <property type="term" value="F:diaminopimelate decarboxylase activity"/>
    <property type="evidence" value="ECO:0007669"/>
    <property type="project" value="TreeGrafter"/>
</dbReference>
<evidence type="ECO:0000256" key="3">
    <source>
        <dbReference type="PIRSR" id="PIRSR600183-50"/>
    </source>
</evidence>
<dbReference type="Gene3D" id="2.40.37.10">
    <property type="entry name" value="Lyase, Ornithine Decarboxylase, Chain A, domain 1"/>
    <property type="match status" value="1"/>
</dbReference>
<dbReference type="PANTHER" id="PTHR43727:SF2">
    <property type="entry name" value="GROUP IV DECARBOXYLASE"/>
    <property type="match status" value="1"/>
</dbReference>
<dbReference type="PANTHER" id="PTHR43727">
    <property type="entry name" value="DIAMINOPIMELATE DECARBOXYLASE"/>
    <property type="match status" value="1"/>
</dbReference>
<dbReference type="InterPro" id="IPR000183">
    <property type="entry name" value="Orn/DAP/Arg_de-COase"/>
</dbReference>
<dbReference type="AlphaFoldDB" id="A0A4U5JVV4"/>
<dbReference type="PROSITE" id="PS00878">
    <property type="entry name" value="ODR_DC_2_1"/>
    <property type="match status" value="1"/>
</dbReference>
<dbReference type="InterPro" id="IPR022653">
    <property type="entry name" value="De-COase2_pyr-phos_BS"/>
</dbReference>
<evidence type="ECO:0000256" key="2">
    <source>
        <dbReference type="ARBA" id="ARBA00022898"/>
    </source>
</evidence>
<dbReference type="PRINTS" id="PR01182">
    <property type="entry name" value="ORNDCRBXLASE"/>
</dbReference>
<reference evidence="5 6" key="1">
    <citation type="submission" date="2019-04" db="EMBL/GenBank/DDBJ databases">
        <title>Reference strain of H23.</title>
        <authorList>
            <person name="Luo X."/>
        </authorList>
    </citation>
    <scope>NUCLEOTIDE SEQUENCE [LARGE SCALE GENOMIC DNA]</scope>
    <source>
        <strain evidence="5 6">H23</strain>
    </source>
</reference>